<accession>A0ABY5JUK4</accession>
<reference evidence="1" key="1">
    <citation type="submission" date="2022-07" db="EMBL/GenBank/DDBJ databases">
        <title>FELIX.</title>
        <authorList>
            <person name="Wan K.H."/>
            <person name="Park S."/>
            <person name="Lawrence Q."/>
            <person name="Eichenberger J.P."/>
            <person name="Booth B.W."/>
            <person name="Piaggio A.J."/>
            <person name="Chandler J.C."/>
            <person name="Franklin A.B."/>
            <person name="Celniker S.E."/>
        </authorList>
    </citation>
    <scope>NUCLEOTIDE SEQUENCE</scope>
    <source>
        <strain evidence="1">QA-1986 374</strain>
    </source>
</reference>
<dbReference type="Pfam" id="PF19486">
    <property type="entry name" value="DUF6022"/>
    <property type="match status" value="1"/>
</dbReference>
<dbReference type="Proteomes" id="UP001059773">
    <property type="component" value="Chromosome"/>
</dbReference>
<name>A0ABY5JUK4_9BACI</name>
<dbReference type="InterPro" id="IPR046064">
    <property type="entry name" value="DUF6022"/>
</dbReference>
<evidence type="ECO:0000313" key="1">
    <source>
        <dbReference type="EMBL" id="UUI03460.1"/>
    </source>
</evidence>
<sequence>MNLNQDMTIQMLTAELAYYVEENWKTVLEENQDELFRLFPEYEDATYGMYLDKLLPPAWKQVEENGFRSNAELKEDDFVIAGFLKFRNSIEKVKWGGSSHEYRVFWITIINSNHEEIGTLLFELPHSHKNFHIPDSPKFTYTHKIDKREIRQEIIALMAEKSQ</sequence>
<organism evidence="1 2">
    <name type="scientific">Oceanobacillus jeddahense</name>
    <dbReference type="NCBI Taxonomy" id="1462527"/>
    <lineage>
        <taxon>Bacteria</taxon>
        <taxon>Bacillati</taxon>
        <taxon>Bacillota</taxon>
        <taxon>Bacilli</taxon>
        <taxon>Bacillales</taxon>
        <taxon>Bacillaceae</taxon>
        <taxon>Oceanobacillus</taxon>
    </lineage>
</organism>
<proteinExistence type="predicted"/>
<dbReference type="EMBL" id="CP101914">
    <property type="protein sequence ID" value="UUI03460.1"/>
    <property type="molecule type" value="Genomic_DNA"/>
</dbReference>
<dbReference type="RefSeq" id="WP_256708530.1">
    <property type="nucleotide sequence ID" value="NZ_CP101914.1"/>
</dbReference>
<protein>
    <submittedName>
        <fullName evidence="1">DUF6022 family protein</fullName>
    </submittedName>
</protein>
<evidence type="ECO:0000313" key="2">
    <source>
        <dbReference type="Proteomes" id="UP001059773"/>
    </source>
</evidence>
<keyword evidence="2" id="KW-1185">Reference proteome</keyword>
<gene>
    <name evidence="1" type="ORF">NP439_01765</name>
</gene>